<keyword evidence="3" id="KW-0964">Secreted</keyword>
<dbReference type="PANTHER" id="PTHR32073:SF7">
    <property type="entry name" value="GH11358P"/>
    <property type="match status" value="1"/>
</dbReference>
<dbReference type="RefSeq" id="XP_009014583.1">
    <property type="nucleotide sequence ID" value="XM_009016335.1"/>
</dbReference>
<feature type="domain" description="FAM69 protein-kinase" evidence="5">
    <location>
        <begin position="152"/>
        <end position="348"/>
    </location>
</feature>
<protein>
    <recommendedName>
        <fullName evidence="5">FAM69 protein-kinase domain-containing protein</fullName>
    </recommendedName>
</protein>
<reference evidence="8" key="1">
    <citation type="submission" date="2012-12" db="EMBL/GenBank/DDBJ databases">
        <authorList>
            <person name="Hellsten U."/>
            <person name="Grimwood J."/>
            <person name="Chapman J.A."/>
            <person name="Shapiro H."/>
            <person name="Aerts A."/>
            <person name="Otillar R.P."/>
            <person name="Terry A.Y."/>
            <person name="Boore J.L."/>
            <person name="Simakov O."/>
            <person name="Marletaz F."/>
            <person name="Cho S.-J."/>
            <person name="Edsinger-Gonzales E."/>
            <person name="Havlak P."/>
            <person name="Kuo D.-H."/>
            <person name="Larsson T."/>
            <person name="Lv J."/>
            <person name="Arendt D."/>
            <person name="Savage R."/>
            <person name="Osoegawa K."/>
            <person name="de Jong P."/>
            <person name="Lindberg D.R."/>
            <person name="Seaver E.C."/>
            <person name="Weisblat D.A."/>
            <person name="Putnam N.H."/>
            <person name="Grigoriev I.V."/>
            <person name="Rokhsar D.S."/>
        </authorList>
    </citation>
    <scope>NUCLEOTIDE SEQUENCE</scope>
</reference>
<comment type="similarity">
    <text evidence="2">Belongs to the DIPK family.</text>
</comment>
<dbReference type="HOGENOM" id="CLU_052524_0_0_1"/>
<dbReference type="PANTHER" id="PTHR32073">
    <property type="entry name" value="GH11358P"/>
    <property type="match status" value="1"/>
</dbReference>
<comment type="subcellular location">
    <subcellularLocation>
        <location evidence="1">Secreted</location>
    </subcellularLocation>
</comment>
<dbReference type="eggNOG" id="ENOG502QUEB">
    <property type="taxonomic scope" value="Eukaryota"/>
</dbReference>
<evidence type="ECO:0000313" key="8">
    <source>
        <dbReference type="Proteomes" id="UP000015101"/>
    </source>
</evidence>
<dbReference type="EMBL" id="KB096222">
    <property type="protein sequence ID" value="ESO07205.1"/>
    <property type="molecule type" value="Genomic_DNA"/>
</dbReference>
<evidence type="ECO:0000256" key="3">
    <source>
        <dbReference type="ARBA" id="ARBA00022525"/>
    </source>
</evidence>
<keyword evidence="4" id="KW-0732">Signal</keyword>
<evidence type="ECO:0000256" key="2">
    <source>
        <dbReference type="ARBA" id="ARBA00006338"/>
    </source>
</evidence>
<name>T1EHZ4_HELRO</name>
<sequence length="350" mass="40043">NVLNRPTFLEYDKCPACYGFKACSSIKNGEILVDQSSSLNGLFYSNQHIIHGKHVNGIDVIISKLGGQHNTKAWEEKICTKAKKKQQCYISEAAKELFPKSGSKWILEAVRGQSMMTACPTERLISAITFRYTEMLDSIDISNTERIQLVLTIWRNQEPIIYQIFSKSTDWPFPQYLGACGRVVVYENPGKPLYTFYDEPWNFRIRLALKLLNIAHKFTFNPSQYGIYMMKVGADTFHYKQETKELFYTSARNILIVDKWQLEENKKENLVSNSDITKKCKHDEHWPSTTKNLCNGLYSDHNYYAVCRNILSPVNTEAGGSNAGLLHDVPHNVDTLFGLSHLMQSCLSPK</sequence>
<evidence type="ECO:0000256" key="4">
    <source>
        <dbReference type="ARBA" id="ARBA00022729"/>
    </source>
</evidence>
<dbReference type="InterPro" id="IPR020519">
    <property type="entry name" value="DIPK2A/B"/>
</dbReference>
<accession>T1EHZ4</accession>
<dbReference type="EnsemblMetazoa" id="HelroT132750">
    <property type="protein sequence ID" value="HelroP132750"/>
    <property type="gene ID" value="HelroG132750"/>
</dbReference>
<reference evidence="6 8" key="2">
    <citation type="journal article" date="2013" name="Nature">
        <title>Insights into bilaterian evolution from three spiralian genomes.</title>
        <authorList>
            <person name="Simakov O."/>
            <person name="Marletaz F."/>
            <person name="Cho S.J."/>
            <person name="Edsinger-Gonzales E."/>
            <person name="Havlak P."/>
            <person name="Hellsten U."/>
            <person name="Kuo D.H."/>
            <person name="Larsson T."/>
            <person name="Lv J."/>
            <person name="Arendt D."/>
            <person name="Savage R."/>
            <person name="Osoegawa K."/>
            <person name="de Jong P."/>
            <person name="Grimwood J."/>
            <person name="Chapman J.A."/>
            <person name="Shapiro H."/>
            <person name="Aerts A."/>
            <person name="Otillar R.P."/>
            <person name="Terry A.Y."/>
            <person name="Boore J.L."/>
            <person name="Grigoriev I.V."/>
            <person name="Lindberg D.R."/>
            <person name="Seaver E.C."/>
            <person name="Weisblat D.A."/>
            <person name="Putnam N.H."/>
            <person name="Rokhsar D.S."/>
        </authorList>
    </citation>
    <scope>NUCLEOTIDE SEQUENCE</scope>
</reference>
<evidence type="ECO:0000313" key="6">
    <source>
        <dbReference type="EMBL" id="ESO07205.1"/>
    </source>
</evidence>
<proteinExistence type="inferred from homology"/>
<keyword evidence="8" id="KW-1185">Reference proteome</keyword>
<dbReference type="InterPro" id="IPR022049">
    <property type="entry name" value="FAM69_kinase_dom"/>
</dbReference>
<dbReference type="OMA" id="LWAACYI"/>
<organism evidence="7 8">
    <name type="scientific">Helobdella robusta</name>
    <name type="common">Californian leech</name>
    <dbReference type="NCBI Taxonomy" id="6412"/>
    <lineage>
        <taxon>Eukaryota</taxon>
        <taxon>Metazoa</taxon>
        <taxon>Spiralia</taxon>
        <taxon>Lophotrochozoa</taxon>
        <taxon>Annelida</taxon>
        <taxon>Clitellata</taxon>
        <taxon>Hirudinea</taxon>
        <taxon>Rhynchobdellida</taxon>
        <taxon>Glossiphoniidae</taxon>
        <taxon>Helobdella</taxon>
    </lineage>
</organism>
<dbReference type="GeneID" id="20196194"/>
<reference evidence="7" key="3">
    <citation type="submission" date="2015-06" db="UniProtKB">
        <authorList>
            <consortium name="EnsemblMetazoa"/>
        </authorList>
    </citation>
    <scope>IDENTIFICATION</scope>
</reference>
<dbReference type="OrthoDB" id="10035316at2759"/>
<gene>
    <name evidence="7" type="primary">20196194</name>
    <name evidence="6" type="ORF">HELRODRAFT_132750</name>
</gene>
<evidence type="ECO:0000256" key="1">
    <source>
        <dbReference type="ARBA" id="ARBA00004613"/>
    </source>
</evidence>
<dbReference type="Pfam" id="PF12260">
    <property type="entry name" value="PIP49_C"/>
    <property type="match status" value="1"/>
</dbReference>
<dbReference type="KEGG" id="hro:HELRODRAFT_132750"/>
<dbReference type="Proteomes" id="UP000015101">
    <property type="component" value="Unassembled WGS sequence"/>
</dbReference>
<dbReference type="CTD" id="20196194"/>
<dbReference type="GO" id="GO:0005576">
    <property type="term" value="C:extracellular region"/>
    <property type="evidence" value="ECO:0007669"/>
    <property type="project" value="UniProtKB-SubCell"/>
</dbReference>
<dbReference type="InParanoid" id="T1EHZ4"/>
<dbReference type="STRING" id="6412.T1EHZ4"/>
<dbReference type="EMBL" id="AMQM01003580">
    <property type="status" value="NOT_ANNOTATED_CDS"/>
    <property type="molecule type" value="Genomic_DNA"/>
</dbReference>
<dbReference type="AlphaFoldDB" id="T1EHZ4"/>
<evidence type="ECO:0000259" key="5">
    <source>
        <dbReference type="Pfam" id="PF12260"/>
    </source>
</evidence>
<evidence type="ECO:0000313" key="7">
    <source>
        <dbReference type="EnsemblMetazoa" id="HelroP132750"/>
    </source>
</evidence>